<feature type="transmembrane region" description="Helical" evidence="6">
    <location>
        <begin position="122"/>
        <end position="146"/>
    </location>
</feature>
<keyword evidence="2 6" id="KW-0812">Transmembrane</keyword>
<feature type="region of interest" description="Disordered" evidence="5">
    <location>
        <begin position="151"/>
        <end position="185"/>
    </location>
</feature>
<dbReference type="Proteomes" id="UP001201262">
    <property type="component" value="Unassembled WGS sequence"/>
</dbReference>
<accession>A0AAD4L0B3</accession>
<evidence type="ECO:0000256" key="3">
    <source>
        <dbReference type="ARBA" id="ARBA00022989"/>
    </source>
</evidence>
<reference evidence="8" key="1">
    <citation type="submission" date="2021-12" db="EMBL/GenBank/DDBJ databases">
        <title>Convergent genome expansion in fungi linked to evolution of root-endophyte symbiosis.</title>
        <authorList>
            <consortium name="DOE Joint Genome Institute"/>
            <person name="Ke Y.-H."/>
            <person name="Bonito G."/>
            <person name="Liao H.-L."/>
            <person name="Looney B."/>
            <person name="Rojas-Flechas A."/>
            <person name="Nash J."/>
            <person name="Hameed K."/>
            <person name="Schadt C."/>
            <person name="Martin F."/>
            <person name="Crous P.W."/>
            <person name="Miettinen O."/>
            <person name="Magnuson J.K."/>
            <person name="Labbe J."/>
            <person name="Jacobson D."/>
            <person name="Doktycz M.J."/>
            <person name="Veneault-Fourrey C."/>
            <person name="Kuo A."/>
            <person name="Mondo S."/>
            <person name="Calhoun S."/>
            <person name="Riley R."/>
            <person name="Ohm R."/>
            <person name="LaButti K."/>
            <person name="Andreopoulos B."/>
            <person name="Pangilinan J."/>
            <person name="Nolan M."/>
            <person name="Tritt A."/>
            <person name="Clum A."/>
            <person name="Lipzen A."/>
            <person name="Daum C."/>
            <person name="Barry K."/>
            <person name="Grigoriev I.V."/>
            <person name="Vilgalys R."/>
        </authorList>
    </citation>
    <scope>NUCLEOTIDE SEQUENCE</scope>
    <source>
        <strain evidence="8">PMI_201</strain>
    </source>
</reference>
<dbReference type="GO" id="GO:0016020">
    <property type="term" value="C:membrane"/>
    <property type="evidence" value="ECO:0007669"/>
    <property type="project" value="UniProtKB-SubCell"/>
</dbReference>
<keyword evidence="4 6" id="KW-0472">Membrane</keyword>
<keyword evidence="9" id="KW-1185">Reference proteome</keyword>
<dbReference type="InterPro" id="IPR008253">
    <property type="entry name" value="Marvel"/>
</dbReference>
<evidence type="ECO:0000256" key="1">
    <source>
        <dbReference type="ARBA" id="ARBA00004141"/>
    </source>
</evidence>
<comment type="caution">
    <text evidence="8">The sequence shown here is derived from an EMBL/GenBank/DDBJ whole genome shotgun (WGS) entry which is preliminary data.</text>
</comment>
<evidence type="ECO:0000256" key="4">
    <source>
        <dbReference type="ARBA" id="ARBA00023136"/>
    </source>
</evidence>
<name>A0AAD4L0B3_9EURO</name>
<feature type="transmembrane region" description="Helical" evidence="6">
    <location>
        <begin position="72"/>
        <end position="95"/>
    </location>
</feature>
<evidence type="ECO:0000256" key="6">
    <source>
        <dbReference type="SAM" id="Phobius"/>
    </source>
</evidence>
<evidence type="ECO:0000256" key="2">
    <source>
        <dbReference type="ARBA" id="ARBA00022692"/>
    </source>
</evidence>
<comment type="subcellular location">
    <subcellularLocation>
        <location evidence="1">Membrane</location>
        <topology evidence="1">Multi-pass membrane protein</topology>
    </subcellularLocation>
</comment>
<gene>
    <name evidence="8" type="ORF">BGW36DRAFT_423427</name>
</gene>
<dbReference type="GeneID" id="70250120"/>
<dbReference type="RefSeq" id="XP_046076901.1">
    <property type="nucleotide sequence ID" value="XM_046219833.1"/>
</dbReference>
<proteinExistence type="predicted"/>
<dbReference type="PANTHER" id="PTHR39608:SF2">
    <property type="entry name" value="MARVEL DOMAIN-CONTAINING PROTEIN"/>
    <property type="match status" value="1"/>
</dbReference>
<dbReference type="AlphaFoldDB" id="A0AAD4L0B3"/>
<evidence type="ECO:0000313" key="8">
    <source>
        <dbReference type="EMBL" id="KAH8703883.1"/>
    </source>
</evidence>
<evidence type="ECO:0000256" key="5">
    <source>
        <dbReference type="SAM" id="MobiDB-lite"/>
    </source>
</evidence>
<feature type="domain" description="MARVEL" evidence="7">
    <location>
        <begin position="12"/>
        <end position="137"/>
    </location>
</feature>
<dbReference type="Pfam" id="PF01284">
    <property type="entry name" value="MARVEL"/>
    <property type="match status" value="1"/>
</dbReference>
<organism evidence="8 9">
    <name type="scientific">Talaromyces proteolyticus</name>
    <dbReference type="NCBI Taxonomy" id="1131652"/>
    <lineage>
        <taxon>Eukaryota</taxon>
        <taxon>Fungi</taxon>
        <taxon>Dikarya</taxon>
        <taxon>Ascomycota</taxon>
        <taxon>Pezizomycotina</taxon>
        <taxon>Eurotiomycetes</taxon>
        <taxon>Eurotiomycetidae</taxon>
        <taxon>Eurotiales</taxon>
        <taxon>Trichocomaceae</taxon>
        <taxon>Talaromyces</taxon>
        <taxon>Talaromyces sect. Bacilispori</taxon>
    </lineage>
</organism>
<feature type="transmembrane region" description="Helical" evidence="6">
    <location>
        <begin position="12"/>
        <end position="34"/>
    </location>
</feature>
<keyword evidence="3 6" id="KW-1133">Transmembrane helix</keyword>
<feature type="compositionally biased region" description="Basic and acidic residues" evidence="5">
    <location>
        <begin position="151"/>
        <end position="160"/>
    </location>
</feature>
<dbReference type="EMBL" id="JAJTJA010000002">
    <property type="protein sequence ID" value="KAH8703883.1"/>
    <property type="molecule type" value="Genomic_DNA"/>
</dbReference>
<evidence type="ECO:0000313" key="9">
    <source>
        <dbReference type="Proteomes" id="UP001201262"/>
    </source>
</evidence>
<sequence>MAISSNTMRGISLFCRVIETISALIVLGITAWAVETSKTVTVIYSLVIACLTVFYALLLFVFAFFSSKKTIFHVISTMIDLFLAFFWIAAFVLLANNFNDTGCRVNHWHGILVCSRQHTVEAFAFIAFFFTLVAAIFSALTVYAMAKERREDEPPHREKTATPSTVAETIPETHASTEQTVNNVV</sequence>
<protein>
    <recommendedName>
        <fullName evidence="7">MARVEL domain-containing protein</fullName>
    </recommendedName>
</protein>
<feature type="compositionally biased region" description="Polar residues" evidence="5">
    <location>
        <begin position="174"/>
        <end position="185"/>
    </location>
</feature>
<feature type="transmembrane region" description="Helical" evidence="6">
    <location>
        <begin position="40"/>
        <end position="65"/>
    </location>
</feature>
<dbReference type="PANTHER" id="PTHR39608">
    <property type="entry name" value="INTEGRAL MEMBRANE PROTEIN (AFU_ORTHOLOGUE AFUA_5G08640)"/>
    <property type="match status" value="1"/>
</dbReference>
<evidence type="ECO:0000259" key="7">
    <source>
        <dbReference type="Pfam" id="PF01284"/>
    </source>
</evidence>